<dbReference type="Proteomes" id="UP000279228">
    <property type="component" value="Unassembled WGS sequence"/>
</dbReference>
<gene>
    <name evidence="1" type="ORF">EA798_16580</name>
</gene>
<dbReference type="RefSeq" id="WP_122099639.1">
    <property type="nucleotide sequence ID" value="NZ_JAMOHS010000028.1"/>
</dbReference>
<dbReference type="EMBL" id="RFFN01000006">
    <property type="protein sequence ID" value="RMH95408.1"/>
    <property type="molecule type" value="Genomic_DNA"/>
</dbReference>
<reference evidence="1 2" key="1">
    <citation type="submission" date="2018-10" db="EMBL/GenBank/DDBJ databases">
        <title>Pseudomonas songnenensis NEAU-ST5-5(T) genome.</title>
        <authorList>
            <person name="Pengp J."/>
            <person name="Liu Z.-P."/>
        </authorList>
    </citation>
    <scope>NUCLEOTIDE SEQUENCE [LARGE SCALE GENOMIC DNA]</scope>
    <source>
        <strain evidence="1 2">NEAU-ST5-5</strain>
    </source>
</reference>
<accession>A0ABX9UQL9</accession>
<sequence>MNNDIRNALLDLFSVCLEVNGAGQYHAHMSYSAHINGVHVYVVPAATDYGDHSYTYTMEGRAYLDDELGGTPDEVVANLKALSDRVSEFLLPAQEEAA</sequence>
<name>A0ABX9UQL9_9PSED</name>
<evidence type="ECO:0000313" key="2">
    <source>
        <dbReference type="Proteomes" id="UP000279228"/>
    </source>
</evidence>
<keyword evidence="2" id="KW-1185">Reference proteome</keyword>
<protein>
    <submittedName>
        <fullName evidence="1">Uncharacterized protein</fullName>
    </submittedName>
</protein>
<evidence type="ECO:0000313" key="1">
    <source>
        <dbReference type="EMBL" id="RMH95408.1"/>
    </source>
</evidence>
<proteinExistence type="predicted"/>
<comment type="caution">
    <text evidence="1">The sequence shown here is derived from an EMBL/GenBank/DDBJ whole genome shotgun (WGS) entry which is preliminary data.</text>
</comment>
<organism evidence="1 2">
    <name type="scientific">Pseudomonas songnenensis</name>
    <dbReference type="NCBI Taxonomy" id="1176259"/>
    <lineage>
        <taxon>Bacteria</taxon>
        <taxon>Pseudomonadati</taxon>
        <taxon>Pseudomonadota</taxon>
        <taxon>Gammaproteobacteria</taxon>
        <taxon>Pseudomonadales</taxon>
        <taxon>Pseudomonadaceae</taxon>
        <taxon>Pseudomonas</taxon>
    </lineage>
</organism>